<dbReference type="GO" id="GO:0055052">
    <property type="term" value="C:ATP-binding cassette (ABC) transporter complex, substrate-binding subunit-containing"/>
    <property type="evidence" value="ECO:0007669"/>
    <property type="project" value="TreeGrafter"/>
</dbReference>
<evidence type="ECO:0000256" key="3">
    <source>
        <dbReference type="ARBA" id="ARBA00022729"/>
    </source>
</evidence>
<accession>A0A9X2B3Q3</accession>
<name>A0A9X2B3Q3_9BACL</name>
<evidence type="ECO:0000313" key="5">
    <source>
        <dbReference type="EMBL" id="MCJ8013666.1"/>
    </source>
</evidence>
<dbReference type="GO" id="GO:1901982">
    <property type="term" value="F:maltose binding"/>
    <property type="evidence" value="ECO:0007669"/>
    <property type="project" value="TreeGrafter"/>
</dbReference>
<dbReference type="GO" id="GO:0015768">
    <property type="term" value="P:maltose transport"/>
    <property type="evidence" value="ECO:0007669"/>
    <property type="project" value="TreeGrafter"/>
</dbReference>
<dbReference type="Gene3D" id="3.40.190.10">
    <property type="entry name" value="Periplasmic binding protein-like II"/>
    <property type="match status" value="2"/>
</dbReference>
<dbReference type="GO" id="GO:0042956">
    <property type="term" value="P:maltodextrin transmembrane transport"/>
    <property type="evidence" value="ECO:0007669"/>
    <property type="project" value="TreeGrafter"/>
</dbReference>
<proteinExistence type="inferred from homology"/>
<feature type="chain" id="PRO_5040725790" evidence="4">
    <location>
        <begin position="30"/>
        <end position="451"/>
    </location>
</feature>
<evidence type="ECO:0000313" key="6">
    <source>
        <dbReference type="Proteomes" id="UP001139347"/>
    </source>
</evidence>
<sequence length="451" mass="49995">MIQDHRVKWRMFILSIIMLIALTGCSSNSKDTTSNDKNMTQTNDQTDVTNKKDVKLVFWHYLNDRDDLLKEMASDFEQKTGIKVDVQLFGGDGFKQKIMASAQNNALPDVMTFAGGAGDLGQLVEAGNVMELSDMKDMFDKFPSTILKTFTFDNNNIFGVKKFGTYAIPMDTNNMQFVYNTKLFEKVGITSAPTTWDELLTDVDRLKAAGIVPFATGIGSWVAGSMAAPYEVAYLGEEKLVNVKKGDESLVDSGYLKVLQRFEDLYKHGAYAEGIATMDLPAAEQMFVNEEVAMIFDGSWAIGVFNQMNPNFTHYDVFQPPKPADAAYDVKIPGGIGVPLVIDNHTKNKEAAMQFVRFLVEKEQQQKYASKSFNLPANIEAATSESGMTPALHNFSLGMNHIIENGGSYPDPSVETVLQKGIQLIAIGQSTPDKVLKEMDVELQKALKEKK</sequence>
<dbReference type="CDD" id="cd13585">
    <property type="entry name" value="PBP2_TMBP_like"/>
    <property type="match status" value="1"/>
</dbReference>
<dbReference type="PANTHER" id="PTHR30061:SF50">
    <property type="entry name" value="MALTOSE_MALTODEXTRIN-BINDING PERIPLASMIC PROTEIN"/>
    <property type="match status" value="1"/>
</dbReference>
<dbReference type="Proteomes" id="UP001139347">
    <property type="component" value="Unassembled WGS sequence"/>
</dbReference>
<dbReference type="PANTHER" id="PTHR30061">
    <property type="entry name" value="MALTOSE-BINDING PERIPLASMIC PROTEIN"/>
    <property type="match status" value="1"/>
</dbReference>
<dbReference type="EMBL" id="JALIRP010000007">
    <property type="protein sequence ID" value="MCJ8013666.1"/>
    <property type="molecule type" value="Genomic_DNA"/>
</dbReference>
<evidence type="ECO:0000256" key="2">
    <source>
        <dbReference type="ARBA" id="ARBA00022448"/>
    </source>
</evidence>
<evidence type="ECO:0000256" key="4">
    <source>
        <dbReference type="SAM" id="SignalP"/>
    </source>
</evidence>
<protein>
    <submittedName>
        <fullName evidence="5">Sugar ABC transporter substrate-binding protein</fullName>
    </submittedName>
</protein>
<dbReference type="PROSITE" id="PS51257">
    <property type="entry name" value="PROKAR_LIPOPROTEIN"/>
    <property type="match status" value="1"/>
</dbReference>
<keyword evidence="3 4" id="KW-0732">Signal</keyword>
<evidence type="ECO:0000256" key="1">
    <source>
        <dbReference type="ARBA" id="ARBA00008520"/>
    </source>
</evidence>
<keyword evidence="2" id="KW-0813">Transport</keyword>
<gene>
    <name evidence="5" type="ORF">MUG84_18230</name>
</gene>
<dbReference type="RefSeq" id="WP_244727363.1">
    <property type="nucleotide sequence ID" value="NZ_JALIRP010000007.1"/>
</dbReference>
<feature type="signal peptide" evidence="4">
    <location>
        <begin position="1"/>
        <end position="29"/>
    </location>
</feature>
<dbReference type="Pfam" id="PF01547">
    <property type="entry name" value="SBP_bac_1"/>
    <property type="match status" value="1"/>
</dbReference>
<reference evidence="5" key="1">
    <citation type="submission" date="2022-04" db="EMBL/GenBank/DDBJ databases">
        <title>Paenibacillus mangrovi sp. nov., a novel endophytic bacterium isolated from bark of Kandelia candel.</title>
        <authorList>
            <person name="Tuo L."/>
        </authorList>
    </citation>
    <scope>NUCLEOTIDE SEQUENCE</scope>
    <source>
        <strain evidence="5">KQZ6P-2</strain>
    </source>
</reference>
<comment type="caution">
    <text evidence="5">The sequence shown here is derived from an EMBL/GenBank/DDBJ whole genome shotgun (WGS) entry which is preliminary data.</text>
</comment>
<dbReference type="AlphaFoldDB" id="A0A9X2B3Q3"/>
<dbReference type="SUPFAM" id="SSF53850">
    <property type="entry name" value="Periplasmic binding protein-like II"/>
    <property type="match status" value="1"/>
</dbReference>
<organism evidence="5 6">
    <name type="scientific">Paenibacillus mangrovi</name>
    <dbReference type="NCBI Taxonomy" id="2931978"/>
    <lineage>
        <taxon>Bacteria</taxon>
        <taxon>Bacillati</taxon>
        <taxon>Bacillota</taxon>
        <taxon>Bacilli</taxon>
        <taxon>Bacillales</taxon>
        <taxon>Paenibacillaceae</taxon>
        <taxon>Paenibacillus</taxon>
    </lineage>
</organism>
<keyword evidence="6" id="KW-1185">Reference proteome</keyword>
<comment type="similarity">
    <text evidence="1">Belongs to the bacterial solute-binding protein 1 family.</text>
</comment>
<dbReference type="InterPro" id="IPR006059">
    <property type="entry name" value="SBP"/>
</dbReference>